<dbReference type="InParanoid" id="M0D542"/>
<dbReference type="RefSeq" id="WP_008387401.1">
    <property type="nucleotide sequence ID" value="NZ_AOIV01000027.1"/>
</dbReference>
<dbReference type="PANTHER" id="PTHR43284">
    <property type="entry name" value="ASPARAGINE SYNTHETASE (GLUTAMINE-HYDROLYZING)"/>
    <property type="match status" value="1"/>
</dbReference>
<dbReference type="InterPro" id="IPR051786">
    <property type="entry name" value="ASN_synthetase/amidase"/>
</dbReference>
<dbReference type="InterPro" id="IPR014729">
    <property type="entry name" value="Rossmann-like_a/b/a_fold"/>
</dbReference>
<dbReference type="SUPFAM" id="SSF56235">
    <property type="entry name" value="N-terminal nucleophile aminohydrolases (Ntn hydrolases)"/>
    <property type="match status" value="1"/>
</dbReference>
<dbReference type="Gene3D" id="3.60.20.10">
    <property type="entry name" value="Glutamine Phosphoribosylpyrophosphate, subunit 1, domain 1"/>
    <property type="match status" value="1"/>
</dbReference>
<dbReference type="PANTHER" id="PTHR43284:SF1">
    <property type="entry name" value="ASPARAGINE SYNTHETASE"/>
    <property type="match status" value="1"/>
</dbReference>
<dbReference type="AlphaFoldDB" id="M0D542"/>
<feature type="domain" description="Glutamine amidotransferase type-2" evidence="3">
    <location>
        <begin position="78"/>
        <end position="157"/>
    </location>
</feature>
<dbReference type="Pfam" id="PF00733">
    <property type="entry name" value="Asn_synthase"/>
    <property type="match status" value="1"/>
</dbReference>
<protein>
    <submittedName>
        <fullName evidence="4">Asparagine synthase</fullName>
    </submittedName>
</protein>
<feature type="compositionally biased region" description="Basic and acidic residues" evidence="1">
    <location>
        <begin position="633"/>
        <end position="643"/>
    </location>
</feature>
<dbReference type="GO" id="GO:0004066">
    <property type="term" value="F:asparagine synthase (glutamine-hydrolyzing) activity"/>
    <property type="evidence" value="ECO:0007669"/>
    <property type="project" value="InterPro"/>
</dbReference>
<dbReference type="SUPFAM" id="SSF52402">
    <property type="entry name" value="Adenine nucleotide alpha hydrolases-like"/>
    <property type="match status" value="1"/>
</dbReference>
<dbReference type="GO" id="GO:0006529">
    <property type="term" value="P:asparagine biosynthetic process"/>
    <property type="evidence" value="ECO:0007669"/>
    <property type="project" value="InterPro"/>
</dbReference>
<evidence type="ECO:0000259" key="2">
    <source>
        <dbReference type="Pfam" id="PF00733"/>
    </source>
</evidence>
<feature type="domain" description="Asparagine synthetase" evidence="2">
    <location>
        <begin position="235"/>
        <end position="485"/>
    </location>
</feature>
<dbReference type="eggNOG" id="arCOG00121">
    <property type="taxonomic scope" value="Archaea"/>
</dbReference>
<keyword evidence="5" id="KW-1185">Reference proteome</keyword>
<dbReference type="InterPro" id="IPR029055">
    <property type="entry name" value="Ntn_hydrolases_N"/>
</dbReference>
<dbReference type="Gene3D" id="3.40.50.620">
    <property type="entry name" value="HUPs"/>
    <property type="match status" value="1"/>
</dbReference>
<dbReference type="OrthoDB" id="8692at2157"/>
<evidence type="ECO:0000256" key="1">
    <source>
        <dbReference type="SAM" id="MobiDB-lite"/>
    </source>
</evidence>
<evidence type="ECO:0000313" key="4">
    <source>
        <dbReference type="EMBL" id="ELZ29963.1"/>
    </source>
</evidence>
<accession>M0D542</accession>
<feature type="region of interest" description="Disordered" evidence="1">
    <location>
        <begin position="614"/>
        <end position="643"/>
    </location>
</feature>
<reference evidence="4 5" key="1">
    <citation type="journal article" date="2014" name="PLoS Genet.">
        <title>Phylogenetically driven sequencing of extremely halophilic archaea reveals strategies for static and dynamic osmo-response.</title>
        <authorList>
            <person name="Becker E.A."/>
            <person name="Seitzer P.M."/>
            <person name="Tritt A."/>
            <person name="Larsen D."/>
            <person name="Krusor M."/>
            <person name="Yao A.I."/>
            <person name="Wu D."/>
            <person name="Madern D."/>
            <person name="Eisen J.A."/>
            <person name="Darling A.E."/>
            <person name="Facciotti M.T."/>
        </authorList>
    </citation>
    <scope>NUCLEOTIDE SEQUENCE [LARGE SCALE GENOMIC DNA]</scope>
    <source>
        <strain evidence="4 5">JCM 14848</strain>
    </source>
</reference>
<name>M0D542_HALPD</name>
<dbReference type="InterPro" id="IPR017932">
    <property type="entry name" value="GATase_2_dom"/>
</dbReference>
<dbReference type="Pfam" id="PF13537">
    <property type="entry name" value="GATase_7"/>
    <property type="match status" value="1"/>
</dbReference>
<dbReference type="InterPro" id="IPR001962">
    <property type="entry name" value="Asn_synthase"/>
</dbReference>
<dbReference type="EMBL" id="AOIV01000027">
    <property type="protein sequence ID" value="ELZ29963.1"/>
    <property type="molecule type" value="Genomic_DNA"/>
</dbReference>
<organism evidence="4 5">
    <name type="scientific">Halogeometricum pallidum JCM 14848</name>
    <dbReference type="NCBI Taxonomy" id="1227487"/>
    <lineage>
        <taxon>Archaea</taxon>
        <taxon>Methanobacteriati</taxon>
        <taxon>Methanobacteriota</taxon>
        <taxon>Stenosarchaea group</taxon>
        <taxon>Halobacteria</taxon>
        <taxon>Halobacteriales</taxon>
        <taxon>Haloferacaceae</taxon>
        <taxon>Halogeometricum</taxon>
    </lineage>
</organism>
<dbReference type="Proteomes" id="UP000011513">
    <property type="component" value="Unassembled WGS sequence"/>
</dbReference>
<gene>
    <name evidence="4" type="ORF">C474_13051</name>
</gene>
<proteinExistence type="predicted"/>
<sequence>MTGICGILGSRDHGIDEMASDLSWTGEEQRGQFADERVAVEWAAHPGDERKQPAETDGGAFVWAYGNVWGYESPDGADGYRPRSTDGAATIAEFCARRYEADGEAFAAGLNGSFVVVVYDSEENDALIVTDRLGTRPVYRVRPDEETLVFSTQMQSLPVRPNVDAEFDVEYLAEYFTLGAVGGVRTPFTGVEELLPSSVTTVDLDTGTVDTERYWRPQYEPVDESFSSFADRFVDRFETVLEERLDPDLTYGLLLSGGSDSRAILAGVDPDIDLQTYHTAGWLNREAQVAEQVAFAADRDFHLLRRDRDNHARMLESTPRQMNFHGRFSEAHITEFGDRIREEVDVLISGLGADTLFREHAFPSPRIQLGKLGEFDLPMAKETTSVSEHIERRAKPLPEYLECSSDLTEILERNIVENDGIDHHGVNYRSVRELVFFDDFYPFSNKSDYFFHAMNGMISHWTPFFDNRLVELALELPMRHRMRRNVIDATTVALDEDLARVPHASTGVPLTKSFPTQFLLHHANAFSRKHLSPDRSPEPYMSDKPWTNSTELLRTHDFAQKKLRERGPLMDALPFIDREAATQCYQDHLNGAEHTYVLYTLLSFLQMPAVQRMADKADEAGSASESPEEVEERTEAETKTRSH</sequence>
<evidence type="ECO:0000259" key="3">
    <source>
        <dbReference type="Pfam" id="PF13537"/>
    </source>
</evidence>
<comment type="caution">
    <text evidence="4">The sequence shown here is derived from an EMBL/GenBank/DDBJ whole genome shotgun (WGS) entry which is preliminary data.</text>
</comment>
<evidence type="ECO:0000313" key="5">
    <source>
        <dbReference type="Proteomes" id="UP000011513"/>
    </source>
</evidence>